<feature type="compositionally biased region" description="Polar residues" evidence="1">
    <location>
        <begin position="323"/>
        <end position="351"/>
    </location>
</feature>
<feature type="domain" description="CoA carboxyltransferase C-terminal" evidence="2">
    <location>
        <begin position="696"/>
        <end position="955"/>
    </location>
</feature>
<feature type="compositionally biased region" description="Polar residues" evidence="1">
    <location>
        <begin position="277"/>
        <end position="286"/>
    </location>
</feature>
<evidence type="ECO:0000313" key="3">
    <source>
        <dbReference type="EMBL" id="KAJ9608124.1"/>
    </source>
</evidence>
<dbReference type="EMBL" id="JAPDRK010000010">
    <property type="protein sequence ID" value="KAJ9608124.1"/>
    <property type="molecule type" value="Genomic_DNA"/>
</dbReference>
<dbReference type="InterPro" id="IPR029045">
    <property type="entry name" value="ClpP/crotonase-like_dom_sf"/>
</dbReference>
<dbReference type="AlphaFoldDB" id="A0AA38X7A2"/>
<proteinExistence type="predicted"/>
<feature type="compositionally biased region" description="Low complexity" evidence="1">
    <location>
        <begin position="207"/>
        <end position="216"/>
    </location>
</feature>
<gene>
    <name evidence="3" type="ORF">H2200_007112</name>
</gene>
<evidence type="ECO:0000259" key="2">
    <source>
        <dbReference type="PROSITE" id="PS50989"/>
    </source>
</evidence>
<dbReference type="Proteomes" id="UP001172673">
    <property type="component" value="Unassembled WGS sequence"/>
</dbReference>
<dbReference type="InterPro" id="IPR034733">
    <property type="entry name" value="AcCoA_carboxyl_beta"/>
</dbReference>
<feature type="region of interest" description="Disordered" evidence="1">
    <location>
        <begin position="15"/>
        <end position="410"/>
    </location>
</feature>
<feature type="compositionally biased region" description="Polar residues" evidence="1">
    <location>
        <begin position="294"/>
        <end position="305"/>
    </location>
</feature>
<dbReference type="InterPro" id="IPR011763">
    <property type="entry name" value="COA_CT_C"/>
</dbReference>
<feature type="compositionally biased region" description="Polar residues" evidence="1">
    <location>
        <begin position="33"/>
        <end position="69"/>
    </location>
</feature>
<dbReference type="Gene3D" id="3.90.226.10">
    <property type="entry name" value="2-enoyl-CoA Hydratase, Chain A, domain 1"/>
    <property type="match status" value="2"/>
</dbReference>
<evidence type="ECO:0000256" key="1">
    <source>
        <dbReference type="SAM" id="MobiDB-lite"/>
    </source>
</evidence>
<feature type="compositionally biased region" description="Polar residues" evidence="1">
    <location>
        <begin position="183"/>
        <end position="194"/>
    </location>
</feature>
<accession>A0AA38X7A2</accession>
<comment type="caution">
    <text evidence="3">The sequence shown here is derived from an EMBL/GenBank/DDBJ whole genome shotgun (WGS) entry which is preliminary data.</text>
</comment>
<feature type="compositionally biased region" description="Polar residues" evidence="1">
    <location>
        <begin position="92"/>
        <end position="119"/>
    </location>
</feature>
<feature type="compositionally biased region" description="Polar residues" evidence="1">
    <location>
        <begin position="230"/>
        <end position="261"/>
    </location>
</feature>
<dbReference type="InterPro" id="IPR051047">
    <property type="entry name" value="AccD/PCCB"/>
</dbReference>
<dbReference type="SUPFAM" id="SSF52096">
    <property type="entry name" value="ClpP/crotonase"/>
    <property type="match status" value="2"/>
</dbReference>
<dbReference type="Pfam" id="PF01039">
    <property type="entry name" value="Carboxyl_trans"/>
    <property type="match status" value="1"/>
</dbReference>
<keyword evidence="4" id="KW-1185">Reference proteome</keyword>
<dbReference type="PROSITE" id="PS50989">
    <property type="entry name" value="COA_CT_CTER"/>
    <property type="match status" value="1"/>
</dbReference>
<reference evidence="3" key="1">
    <citation type="submission" date="2022-10" db="EMBL/GenBank/DDBJ databases">
        <title>Culturing micro-colonial fungi from biological soil crusts in the Mojave desert and describing Neophaeococcomyces mojavensis, and introducing the new genera and species Taxawa tesnikishii.</title>
        <authorList>
            <person name="Kurbessoian T."/>
            <person name="Stajich J.E."/>
        </authorList>
    </citation>
    <scope>NUCLEOTIDE SEQUENCE</scope>
    <source>
        <strain evidence="3">TK_41</strain>
    </source>
</reference>
<dbReference type="PANTHER" id="PTHR43842">
    <property type="entry name" value="PROPIONYL-COA CARBOXYLASE BETA CHAIN"/>
    <property type="match status" value="1"/>
</dbReference>
<feature type="compositionally biased region" description="Polar residues" evidence="1">
    <location>
        <begin position="368"/>
        <end position="395"/>
    </location>
</feature>
<evidence type="ECO:0000313" key="4">
    <source>
        <dbReference type="Proteomes" id="UP001172673"/>
    </source>
</evidence>
<sequence>MTSLKHRILDLWNSMSAKKRDASSWGVGGGEDSQGSSLSTINDPVYSQPTSAPAQPASQKTYPQVSAGSATAGKDDPVYSQAGVGSDKSKGNSDQINDPVYSQPTSAPAQPGSGTQASPGSGAAGKDDPVYSQAGVGGDQSKRNSDQINDPVYGQPQSISAAQRPPEPGPGKGEIPAADDPVYSQSKRQGNDGSINDPVYGQPHSMGAAQIAAQPGPGRGKIPAADDPVYSQSQAGGKSTVNDPVYGQPQSIPAENSSSQPGPGKGKVSAGDDPVYSQPQTENDATANDPVYGQSRSIPAGSTSPEPGPGKGKISAADDPVYSQPQTQNGSSVNNPVYGQPQTLASASSQPAPGPGTGKVSPSDDPVYSQSSTATSRLSQLTSQISPPQTESQPNTSRARKKKSKAADATALPDDYTDILTHLTTLRKIAQPPDLNSRGYQRQKTSGKLWSRERIAQLLDPNTWEEFGSVTGSVTWRRDSKNPQAEHVESFVPSNNPQGFGQITDPVTRTQRKIYLTSDDFSIRSGHADGSVAIKTLYGEQLALRLKIPVVKLVDGSSGGGSVSTIMTNEYSYIPHVTVLKFVVQQLNFGIPNMGAVLGPAIGLGAARVVSTHFSVMAGDIGSLFNAGPKVVEGATFEEGLSFADLGGPDVHCRNGTIDNLARNEEECFTQIRTVLGYLPNCGQFEAPPTVPCSDPITREDISLRSIVPRKKTRMYNPYTIITSVVDRGSWFEIGGLWGRTGITGLARLGGRPVGILSLNCEVNSGALDAMGSQKLMKMLKFCDVFNLPVVQFIDVPGYAIGTVAERTATMKWGVELGKAYYSTTTPIFSIITRRVYGVAGGIMLDSRQPWMRIAWPSGTWGSLPLDGGIEVGHRHELKQVGEKEGPEAVKRRYKELEDEYLRLMNPVRTATHFNVEEIVDPKDTRGCCCRWVEMMYGLPMKERLADRASGKLHAVFT</sequence>
<name>A0AA38X7A2_9EURO</name>
<organism evidence="3 4">
    <name type="scientific">Cladophialophora chaetospira</name>
    <dbReference type="NCBI Taxonomy" id="386627"/>
    <lineage>
        <taxon>Eukaryota</taxon>
        <taxon>Fungi</taxon>
        <taxon>Dikarya</taxon>
        <taxon>Ascomycota</taxon>
        <taxon>Pezizomycotina</taxon>
        <taxon>Eurotiomycetes</taxon>
        <taxon>Chaetothyriomycetidae</taxon>
        <taxon>Chaetothyriales</taxon>
        <taxon>Herpotrichiellaceae</taxon>
        <taxon>Cladophialophora</taxon>
    </lineage>
</organism>
<dbReference type="PANTHER" id="PTHR43842:SF2">
    <property type="entry name" value="PROPIONYL-COA CARBOXYLASE BETA CHAIN, MITOCHONDRIAL"/>
    <property type="match status" value="1"/>
</dbReference>
<protein>
    <recommendedName>
        <fullName evidence="2">CoA carboxyltransferase C-terminal domain-containing protein</fullName>
    </recommendedName>
</protein>
<dbReference type="GO" id="GO:0004658">
    <property type="term" value="F:propionyl-CoA carboxylase activity"/>
    <property type="evidence" value="ECO:0007669"/>
    <property type="project" value="TreeGrafter"/>
</dbReference>